<dbReference type="GO" id="GO:0070202">
    <property type="term" value="P:regulation of establishment of protein localization to chromosome"/>
    <property type="evidence" value="ECO:0007669"/>
    <property type="project" value="TreeGrafter"/>
</dbReference>
<reference evidence="6 7" key="1">
    <citation type="journal article" date="2019" name="PLoS ONE">
        <title>Genomic analyses reveal an absence of contemporary introgressive admixture between fin whales and blue whales, despite known hybrids.</title>
        <authorList>
            <person name="Westbury M.V."/>
            <person name="Petersen B."/>
            <person name="Lorenzen E.D."/>
        </authorList>
    </citation>
    <scope>NUCLEOTIDE SEQUENCE [LARGE SCALE GENOMIC DNA]</scope>
    <source>
        <strain evidence="6">FinWhale-01</strain>
    </source>
</reference>
<dbReference type="InterPro" id="IPR028026">
    <property type="entry name" value="DUF4502"/>
</dbReference>
<evidence type="ECO:0000256" key="4">
    <source>
        <dbReference type="SAM" id="MobiDB-lite"/>
    </source>
</evidence>
<dbReference type="GO" id="GO:0005654">
    <property type="term" value="C:nucleoplasm"/>
    <property type="evidence" value="ECO:0007669"/>
    <property type="project" value="TreeGrafter"/>
</dbReference>
<feature type="domain" description="DUF4502" evidence="5">
    <location>
        <begin position="543"/>
        <end position="623"/>
    </location>
</feature>
<dbReference type="Pfam" id="PF01283">
    <property type="entry name" value="Ribosomal_S26e"/>
    <property type="match status" value="1"/>
</dbReference>
<keyword evidence="2" id="KW-0689">Ribosomal protein</keyword>
<comment type="similarity">
    <text evidence="1">Belongs to the eukaryotic ribosomal protein eS26 family.</text>
</comment>
<dbReference type="GO" id="GO:0000724">
    <property type="term" value="P:double-strand break repair via homologous recombination"/>
    <property type="evidence" value="ECO:0007669"/>
    <property type="project" value="TreeGrafter"/>
</dbReference>
<feature type="non-terminal residue" evidence="6">
    <location>
        <position position="1"/>
    </location>
</feature>
<dbReference type="GO" id="GO:0000228">
    <property type="term" value="C:nuclear chromosome"/>
    <property type="evidence" value="ECO:0007669"/>
    <property type="project" value="TreeGrafter"/>
</dbReference>
<dbReference type="GO" id="GO:0005840">
    <property type="term" value="C:ribosome"/>
    <property type="evidence" value="ECO:0007669"/>
    <property type="project" value="UniProtKB-KW"/>
</dbReference>
<comment type="caution">
    <text evidence="6">The sequence shown here is derived from an EMBL/GenBank/DDBJ whole genome shotgun (WGS) entry which is preliminary data.</text>
</comment>
<feature type="region of interest" description="Disordered" evidence="4">
    <location>
        <begin position="348"/>
        <end position="375"/>
    </location>
</feature>
<accession>A0A643BPY9</accession>
<dbReference type="PANTHER" id="PTHR34347:SF1">
    <property type="entry name" value="DNA REPAIR-SCAFFOLDING PROTEIN"/>
    <property type="match status" value="1"/>
</dbReference>
<dbReference type="GO" id="GO:0003735">
    <property type="term" value="F:structural constituent of ribosome"/>
    <property type="evidence" value="ECO:0007669"/>
    <property type="project" value="InterPro"/>
</dbReference>
<dbReference type="GO" id="GO:1990904">
    <property type="term" value="C:ribonucleoprotein complex"/>
    <property type="evidence" value="ECO:0007669"/>
    <property type="project" value="UniProtKB-KW"/>
</dbReference>
<protein>
    <recommendedName>
        <fullName evidence="5">DUF4502 domain-containing protein</fullName>
    </recommendedName>
</protein>
<dbReference type="Pfam" id="PF14950">
    <property type="entry name" value="DUF4502"/>
    <property type="match status" value="2"/>
</dbReference>
<dbReference type="Pfam" id="PF05811">
    <property type="entry name" value="DUF842"/>
    <property type="match status" value="1"/>
</dbReference>
<dbReference type="InterPro" id="IPR000892">
    <property type="entry name" value="Ribosomal_eS26"/>
</dbReference>
<keyword evidence="7" id="KW-1185">Reference proteome</keyword>
<dbReference type="InterPro" id="IPR038551">
    <property type="entry name" value="Ribosomal_eS26_sf"/>
</dbReference>
<evidence type="ECO:0000256" key="1">
    <source>
        <dbReference type="ARBA" id="ARBA00008596"/>
    </source>
</evidence>
<dbReference type="GO" id="GO:0006412">
    <property type="term" value="P:translation"/>
    <property type="evidence" value="ECO:0007669"/>
    <property type="project" value="InterPro"/>
</dbReference>
<dbReference type="OrthoDB" id="1914453at2759"/>
<proteinExistence type="inferred from homology"/>
<name>A0A643BPY9_BALPH</name>
<gene>
    <name evidence="6" type="ORF">E2I00_012591</name>
</gene>
<evidence type="ECO:0000256" key="3">
    <source>
        <dbReference type="ARBA" id="ARBA00023274"/>
    </source>
</evidence>
<evidence type="ECO:0000313" key="6">
    <source>
        <dbReference type="EMBL" id="KAB0390036.1"/>
    </source>
</evidence>
<feature type="domain" description="DUF4502" evidence="5">
    <location>
        <begin position="350"/>
        <end position="443"/>
    </location>
</feature>
<dbReference type="EMBL" id="SGJD01006110">
    <property type="protein sequence ID" value="KAB0390036.1"/>
    <property type="molecule type" value="Genomic_DNA"/>
</dbReference>
<dbReference type="InterPro" id="IPR053054">
    <property type="entry name" value="DNA_repair-scaffolding"/>
</dbReference>
<keyword evidence="3" id="KW-0687">Ribonucleoprotein</keyword>
<evidence type="ECO:0000313" key="7">
    <source>
        <dbReference type="Proteomes" id="UP000437017"/>
    </source>
</evidence>
<sequence>AGPCLTKHTTYELYLKNAARVFQQLPDQEATAALRPVQRVLCRTRAQLQAGRAAQDNPDLQLGRCDDLRYDGDKERENIRKMQGLMFRCSAACCEDSQASMQQVHQCIECCHAPLAQAQALVTSEFEKFQDHLARYAICLRRVPKDKAVKKLVIWNTVEAEAFRDISEASVFDACVLPRLYVKVHNCMSCAIHCKSLTAEKKTTTEKHHELSSGPKTVLSTEPSRCIIIKKIDNVFGKIDNFSNSRCSWNKNLPHLRVPVIDWEIDSDREDTCDEFEDRESVVEISDRASCTSSRSLTPPETLPELPKNFCRMLSNYDGNSHNCIATPGHFIILIVVIKSLGEYLATKASSEDEETNPTEILEYSSDSEKDDESENVLFIDSESSRKYHVDFGSDGRQVMERLINPRVKSTETILHTPQKETKLPKTPENSAKKKKLLRETLTDAKTYGQGFMGKKLAGVCVKNHRGQAMEGPARHLHCVGLAVGMLFSTDAHAILPFFRIAERRNIYEDKERNNTGKIPNYSVVIICIIKWNNLNELNSAHCIAALPRKNGIKSGILTVKILELHEECTIQVAMCEQLSGLQADSSSQAGAPGTGLKVLFAKETARCLRGLPQDIIRIYPPWVLIFTTKRRGKIFLEWPVLGIQSCQYRNGVASAVANNLIQLVFKNEFMWLEVQEFATKGRQTESLDKSVEKKFCFLFTKYYCKMKGENYGTGPRSQGLEPGRKCYVDQWRRVCLTDFTCVVSAYSPGGRLLLLTAEACRCRLLGIRAFRTRAPLPRHTSHLHGLQPHLDHLPQSMAKSPNGAKRHPEGGGDKKQKTGVTALIPLVIFATHQKNHCESSIMMMFTGVAGCDVIYQGRLVIRVSAERSAEADSVMCGGHTTVGTDWTLRHEQAELGFPARAPLRDSLLDAVESQGVATWSGAGVRVVVQRVYSLRCRCQQADGTDPPGVRTHQAVGRHHMCCHSSKETDREAGEVGQNRQEYCALGKTEGTWLGFFARKHSCMNRV</sequence>
<dbReference type="Gene3D" id="3.30.1740.20">
    <property type="entry name" value="Ribosomal protein S26e"/>
    <property type="match status" value="1"/>
</dbReference>
<evidence type="ECO:0000256" key="2">
    <source>
        <dbReference type="ARBA" id="ARBA00022980"/>
    </source>
</evidence>
<evidence type="ECO:0000259" key="5">
    <source>
        <dbReference type="Pfam" id="PF14950"/>
    </source>
</evidence>
<feature type="compositionally biased region" description="Basic and acidic residues" evidence="4">
    <location>
        <begin position="807"/>
        <end position="817"/>
    </location>
</feature>
<dbReference type="PANTHER" id="PTHR34347">
    <property type="entry name" value="DNA REPAIR-SCAFFOLDING PROTEIN SPIDR"/>
    <property type="match status" value="1"/>
</dbReference>
<feature type="region of interest" description="Disordered" evidence="4">
    <location>
        <begin position="794"/>
        <end position="817"/>
    </location>
</feature>
<dbReference type="Proteomes" id="UP000437017">
    <property type="component" value="Unassembled WGS sequence"/>
</dbReference>
<organism evidence="6 7">
    <name type="scientific">Balaenoptera physalus</name>
    <name type="common">Fin whale</name>
    <name type="synonym">Balaena physalus</name>
    <dbReference type="NCBI Taxonomy" id="9770"/>
    <lineage>
        <taxon>Eukaryota</taxon>
        <taxon>Metazoa</taxon>
        <taxon>Chordata</taxon>
        <taxon>Craniata</taxon>
        <taxon>Vertebrata</taxon>
        <taxon>Euteleostomi</taxon>
        <taxon>Mammalia</taxon>
        <taxon>Eutheria</taxon>
        <taxon>Laurasiatheria</taxon>
        <taxon>Artiodactyla</taxon>
        <taxon>Whippomorpha</taxon>
        <taxon>Cetacea</taxon>
        <taxon>Mysticeti</taxon>
        <taxon>Balaenopteridae</taxon>
        <taxon>Balaenoptera</taxon>
    </lineage>
</organism>
<dbReference type="InterPro" id="IPR008560">
    <property type="entry name" value="DUF842_euk"/>
</dbReference>
<dbReference type="AlphaFoldDB" id="A0A643BPY9"/>